<dbReference type="SUPFAM" id="SSF52343">
    <property type="entry name" value="Ferredoxin reductase-like, C-terminal NADP-linked domain"/>
    <property type="match status" value="1"/>
</dbReference>
<dbReference type="InterPro" id="IPR001433">
    <property type="entry name" value="OxRdtase_FAD/NAD-bd"/>
</dbReference>
<evidence type="ECO:0000256" key="6">
    <source>
        <dbReference type="ARBA" id="ARBA00022787"/>
    </source>
</evidence>
<evidence type="ECO:0000256" key="3">
    <source>
        <dbReference type="ARBA" id="ARBA00006105"/>
    </source>
</evidence>
<gene>
    <name evidence="18" type="primary">TPHA0E02400</name>
    <name evidence="18" type="ordered locus">TPHA_0E02400</name>
</gene>
<evidence type="ECO:0000256" key="12">
    <source>
        <dbReference type="ARBA" id="ARBA00023136"/>
    </source>
</evidence>
<evidence type="ECO:0000256" key="10">
    <source>
        <dbReference type="ARBA" id="ARBA00023027"/>
    </source>
</evidence>
<evidence type="ECO:0000256" key="7">
    <source>
        <dbReference type="ARBA" id="ARBA00022827"/>
    </source>
</evidence>
<dbReference type="FunFam" id="2.40.30.10:FF:000032">
    <property type="entry name" value="NADH-cytochrome b5 reductase"/>
    <property type="match status" value="1"/>
</dbReference>
<keyword evidence="5 16" id="KW-0812">Transmembrane</keyword>
<keyword evidence="12 16" id="KW-0472">Membrane</keyword>
<dbReference type="PANTHER" id="PTHR19370:SF171">
    <property type="entry name" value="NADH-CYTOCHROME B5 REDUCTASE 2"/>
    <property type="match status" value="1"/>
</dbReference>
<feature type="binding site" evidence="14">
    <location>
        <position position="104"/>
    </location>
    <ligand>
        <name>FAD</name>
        <dbReference type="ChEBI" id="CHEBI:57692"/>
    </ligand>
</feature>
<dbReference type="Gene3D" id="2.40.30.10">
    <property type="entry name" value="Translation factors"/>
    <property type="match status" value="1"/>
</dbReference>
<dbReference type="Proteomes" id="UP000005666">
    <property type="component" value="Chromosome 5"/>
</dbReference>
<dbReference type="PRINTS" id="PR00406">
    <property type="entry name" value="CYTB5RDTASE"/>
</dbReference>
<evidence type="ECO:0000256" key="16">
    <source>
        <dbReference type="SAM" id="Phobius"/>
    </source>
</evidence>
<feature type="binding site" evidence="14">
    <location>
        <position position="128"/>
    </location>
    <ligand>
        <name>FAD</name>
        <dbReference type="ChEBI" id="CHEBI:57692"/>
    </ligand>
</feature>
<dbReference type="GO" id="GO:0005741">
    <property type="term" value="C:mitochondrial outer membrane"/>
    <property type="evidence" value="ECO:0007669"/>
    <property type="project" value="UniProtKB-SubCell"/>
</dbReference>
<comment type="cofactor">
    <cofactor evidence="1 14 15">
        <name>FAD</name>
        <dbReference type="ChEBI" id="CHEBI:57692"/>
    </cofactor>
</comment>
<feature type="transmembrane region" description="Helical" evidence="16">
    <location>
        <begin position="12"/>
        <end position="31"/>
    </location>
</feature>
<evidence type="ECO:0000256" key="15">
    <source>
        <dbReference type="RuleBase" id="RU361226"/>
    </source>
</evidence>
<dbReference type="GeneID" id="11531354"/>
<feature type="binding site" evidence="14">
    <location>
        <position position="122"/>
    </location>
    <ligand>
        <name>FAD</name>
        <dbReference type="ChEBI" id="CHEBI:57692"/>
    </ligand>
</feature>
<evidence type="ECO:0000256" key="8">
    <source>
        <dbReference type="ARBA" id="ARBA00022989"/>
    </source>
</evidence>
<dbReference type="STRING" id="1071381.G8BTV4"/>
<keyword evidence="9 15" id="KW-0560">Oxidoreductase</keyword>
<dbReference type="Gene3D" id="3.40.50.80">
    <property type="entry name" value="Nucleotide-binding domain of ferredoxin-NADP reductase (FNR) module"/>
    <property type="match status" value="1"/>
</dbReference>
<feature type="domain" description="FAD-binding FR-type" evidence="17">
    <location>
        <begin position="50"/>
        <end position="154"/>
    </location>
</feature>
<comment type="catalytic activity">
    <reaction evidence="13 15">
        <text>2 Fe(III)-[cytochrome b5] + NADH = 2 Fe(II)-[cytochrome b5] + NAD(+) + H(+)</text>
        <dbReference type="Rhea" id="RHEA:46680"/>
        <dbReference type="Rhea" id="RHEA-COMP:10438"/>
        <dbReference type="Rhea" id="RHEA-COMP:10439"/>
        <dbReference type="ChEBI" id="CHEBI:15378"/>
        <dbReference type="ChEBI" id="CHEBI:29033"/>
        <dbReference type="ChEBI" id="CHEBI:29034"/>
        <dbReference type="ChEBI" id="CHEBI:57540"/>
        <dbReference type="ChEBI" id="CHEBI:57945"/>
        <dbReference type="EC" id="1.6.2.2"/>
    </reaction>
</comment>
<keyword evidence="19" id="KW-1185">Reference proteome</keyword>
<dbReference type="FunFam" id="3.40.50.80:FF:000009">
    <property type="entry name" value="NADH-cytochrome b5 reductase"/>
    <property type="match status" value="1"/>
</dbReference>
<dbReference type="HOGENOM" id="CLU_003827_9_1_1"/>
<dbReference type="OMA" id="KGPEMQK"/>
<evidence type="ECO:0000256" key="13">
    <source>
        <dbReference type="ARBA" id="ARBA00047682"/>
    </source>
</evidence>
<dbReference type="CDD" id="cd06183">
    <property type="entry name" value="cyt_b5_reduct_like"/>
    <property type="match status" value="1"/>
</dbReference>
<dbReference type="InterPro" id="IPR017927">
    <property type="entry name" value="FAD-bd_FR_type"/>
</dbReference>
<dbReference type="RefSeq" id="XP_003685766.1">
    <property type="nucleotide sequence ID" value="XM_003685718.1"/>
</dbReference>
<dbReference type="OrthoDB" id="432685at2759"/>
<dbReference type="SUPFAM" id="SSF63380">
    <property type="entry name" value="Riboflavin synthase domain-like"/>
    <property type="match status" value="1"/>
</dbReference>
<keyword evidence="6" id="KW-1000">Mitochondrion outer membrane</keyword>
<dbReference type="GO" id="GO:0090524">
    <property type="term" value="F:cytochrome-b5 reductase activity, acting on NADH"/>
    <property type="evidence" value="ECO:0007669"/>
    <property type="project" value="UniProtKB-EC"/>
</dbReference>
<feature type="binding site" evidence="14">
    <location>
        <position position="103"/>
    </location>
    <ligand>
        <name>FAD</name>
        <dbReference type="ChEBI" id="CHEBI:57692"/>
    </ligand>
</feature>
<evidence type="ECO:0000256" key="1">
    <source>
        <dbReference type="ARBA" id="ARBA00001974"/>
    </source>
</evidence>
<keyword evidence="4 14" id="KW-0285">Flavoprotein</keyword>
<dbReference type="EMBL" id="HE612860">
    <property type="protein sequence ID" value="CCE63332.1"/>
    <property type="molecule type" value="Genomic_DNA"/>
</dbReference>
<dbReference type="GO" id="GO:0003954">
    <property type="term" value="F:NADH dehydrogenase activity"/>
    <property type="evidence" value="ECO:0007669"/>
    <property type="project" value="EnsemblFungi"/>
</dbReference>
<evidence type="ECO:0000256" key="2">
    <source>
        <dbReference type="ARBA" id="ARBA00004572"/>
    </source>
</evidence>
<dbReference type="AlphaFoldDB" id="G8BTV4"/>
<dbReference type="PANTHER" id="PTHR19370">
    <property type="entry name" value="NADH-CYTOCHROME B5 REDUCTASE"/>
    <property type="match status" value="1"/>
</dbReference>
<dbReference type="EC" id="1.6.2.2" evidence="15"/>
<dbReference type="InterPro" id="IPR008333">
    <property type="entry name" value="Cbr1-like_FAD-bd_dom"/>
</dbReference>
<reference evidence="18 19" key="1">
    <citation type="journal article" date="2011" name="Proc. Natl. Acad. Sci. U.S.A.">
        <title>Evolutionary erosion of yeast sex chromosomes by mating-type switching accidents.</title>
        <authorList>
            <person name="Gordon J.L."/>
            <person name="Armisen D."/>
            <person name="Proux-Wera E."/>
            <person name="Oheigeartaigh S.S."/>
            <person name="Byrne K.P."/>
            <person name="Wolfe K.H."/>
        </authorList>
    </citation>
    <scope>NUCLEOTIDE SEQUENCE [LARGE SCALE GENOMIC DNA]</scope>
    <source>
        <strain evidence="19">ATCC 24235 / CBS 4417 / NBRC 1672 / NRRL Y-8282 / UCD 70-5</strain>
    </source>
</reference>
<dbReference type="PROSITE" id="PS51384">
    <property type="entry name" value="FAD_FR"/>
    <property type="match status" value="1"/>
</dbReference>
<evidence type="ECO:0000256" key="11">
    <source>
        <dbReference type="ARBA" id="ARBA00023128"/>
    </source>
</evidence>
<dbReference type="eggNOG" id="KOG0534">
    <property type="taxonomic scope" value="Eukaryota"/>
</dbReference>
<dbReference type="Pfam" id="PF00970">
    <property type="entry name" value="FAD_binding_6"/>
    <property type="match status" value="1"/>
</dbReference>
<protein>
    <recommendedName>
        <fullName evidence="15">NADH-cytochrome b5 reductase</fullName>
        <ecNumber evidence="15">1.6.2.2</ecNumber>
    </recommendedName>
</protein>
<comment type="subcellular location">
    <subcellularLocation>
        <location evidence="2">Mitochondrion outer membrane</location>
        <topology evidence="2">Single-pass membrane protein</topology>
    </subcellularLocation>
</comment>
<feature type="binding site" evidence="14">
    <location>
        <position position="171"/>
    </location>
    <ligand>
        <name>FAD</name>
        <dbReference type="ChEBI" id="CHEBI:57692"/>
    </ligand>
</feature>
<dbReference type="GO" id="GO:0034599">
    <property type="term" value="P:cellular response to oxidative stress"/>
    <property type="evidence" value="ECO:0007669"/>
    <property type="project" value="EnsemblFungi"/>
</dbReference>
<feature type="binding site" evidence="14">
    <location>
        <position position="120"/>
    </location>
    <ligand>
        <name>FAD</name>
        <dbReference type="ChEBI" id="CHEBI:57692"/>
    </ligand>
</feature>
<evidence type="ECO:0000256" key="14">
    <source>
        <dbReference type="PIRSR" id="PIRSR601834-1"/>
    </source>
</evidence>
<dbReference type="PRINTS" id="PR00371">
    <property type="entry name" value="FPNCR"/>
</dbReference>
<keyword evidence="7 14" id="KW-0274">FAD</keyword>
<accession>G8BTV4</accession>
<sequence>MFARVLRTNPKYIPLTVGAAAILIGAAYNFAVSRNNFISNSSGKVLVGDGKWVDIPIAKIENLSSDTKKFTFKLPSEDDVLGTEYASAILAKFVTPKGSNVIRPYTPVSPVDTKGNFELVIKHYEGGKMTEHLFGLKENDTVAFKGPMLKWKWIPNGFKEVTLIGGGTGITPLFQLIRAICENPNDKTVVKLFYGSKSPSDILLKKDIDEFQKQFPNQLKVTYFVDKSEDKTDYKVGYISKDFVRENCSKPAKDSHVFICGPPGFMDALSGQKKSPTDQGEITGIFKELGYTNDDIYKF</sequence>
<dbReference type="InterPro" id="IPR017938">
    <property type="entry name" value="Riboflavin_synthase-like_b-brl"/>
</dbReference>
<dbReference type="Pfam" id="PF00175">
    <property type="entry name" value="NAD_binding_1"/>
    <property type="match status" value="1"/>
</dbReference>
<keyword evidence="10 15" id="KW-0520">NAD</keyword>
<evidence type="ECO:0000256" key="9">
    <source>
        <dbReference type="ARBA" id="ARBA00023002"/>
    </source>
</evidence>
<evidence type="ECO:0000256" key="5">
    <source>
        <dbReference type="ARBA" id="ARBA00022692"/>
    </source>
</evidence>
<organism evidence="18 19">
    <name type="scientific">Tetrapisispora phaffii (strain ATCC 24235 / CBS 4417 / NBRC 1672 / NRRL Y-8282 / UCD 70-5)</name>
    <name type="common">Yeast</name>
    <name type="synonym">Fabospora phaffii</name>
    <dbReference type="NCBI Taxonomy" id="1071381"/>
    <lineage>
        <taxon>Eukaryota</taxon>
        <taxon>Fungi</taxon>
        <taxon>Dikarya</taxon>
        <taxon>Ascomycota</taxon>
        <taxon>Saccharomycotina</taxon>
        <taxon>Saccharomycetes</taxon>
        <taxon>Saccharomycetales</taxon>
        <taxon>Saccharomycetaceae</taxon>
        <taxon>Tetrapisispora</taxon>
    </lineage>
</organism>
<dbReference type="GO" id="GO:0005758">
    <property type="term" value="C:mitochondrial intermembrane space"/>
    <property type="evidence" value="ECO:0007669"/>
    <property type="project" value="EnsemblFungi"/>
</dbReference>
<evidence type="ECO:0000256" key="4">
    <source>
        <dbReference type="ARBA" id="ARBA00022630"/>
    </source>
</evidence>
<keyword evidence="8 16" id="KW-1133">Transmembrane helix</keyword>
<dbReference type="InterPro" id="IPR001709">
    <property type="entry name" value="Flavoprot_Pyr_Nucl_cyt_Rdtase"/>
</dbReference>
<dbReference type="KEGG" id="tpf:TPHA_0E02400"/>
<evidence type="ECO:0000259" key="17">
    <source>
        <dbReference type="PROSITE" id="PS51384"/>
    </source>
</evidence>
<dbReference type="InterPro" id="IPR001834">
    <property type="entry name" value="CBR-like"/>
</dbReference>
<proteinExistence type="inferred from homology"/>
<name>G8BTV4_TETPH</name>
<dbReference type="GO" id="GO:0006696">
    <property type="term" value="P:ergosterol biosynthetic process"/>
    <property type="evidence" value="ECO:0007669"/>
    <property type="project" value="EnsemblFungi"/>
</dbReference>
<evidence type="ECO:0000313" key="19">
    <source>
        <dbReference type="Proteomes" id="UP000005666"/>
    </source>
</evidence>
<feature type="binding site" evidence="14">
    <location>
        <position position="129"/>
    </location>
    <ligand>
        <name>FAD</name>
        <dbReference type="ChEBI" id="CHEBI:57692"/>
    </ligand>
</feature>
<feature type="binding site" evidence="14">
    <location>
        <position position="105"/>
    </location>
    <ligand>
        <name>FAD</name>
        <dbReference type="ChEBI" id="CHEBI:57692"/>
    </ligand>
</feature>
<evidence type="ECO:0000313" key="18">
    <source>
        <dbReference type="EMBL" id="CCE63332.1"/>
    </source>
</evidence>
<keyword evidence="11" id="KW-0496">Mitochondrion</keyword>
<dbReference type="InterPro" id="IPR039261">
    <property type="entry name" value="FNR_nucleotide-bd"/>
</dbReference>
<comment type="similarity">
    <text evidence="3 15">Belongs to the flavoprotein pyridine nucleotide cytochrome reductase family.</text>
</comment>